<keyword evidence="3" id="KW-1185">Reference proteome</keyword>
<feature type="transmembrane region" description="Helical" evidence="1">
    <location>
        <begin position="6"/>
        <end position="24"/>
    </location>
</feature>
<proteinExistence type="predicted"/>
<organism evidence="2 3">
    <name type="scientific">Brevibacterium sandarakinum</name>
    <dbReference type="NCBI Taxonomy" id="629680"/>
    <lineage>
        <taxon>Bacteria</taxon>
        <taxon>Bacillati</taxon>
        <taxon>Actinomycetota</taxon>
        <taxon>Actinomycetes</taxon>
        <taxon>Micrococcales</taxon>
        <taxon>Brevibacteriaceae</taxon>
        <taxon>Brevibacterium</taxon>
    </lineage>
</organism>
<keyword evidence="1" id="KW-0812">Transmembrane</keyword>
<dbReference type="RefSeq" id="WP_092106298.1">
    <property type="nucleotide sequence ID" value="NZ_LT629739.1"/>
</dbReference>
<evidence type="ECO:0000313" key="3">
    <source>
        <dbReference type="Proteomes" id="UP000199700"/>
    </source>
</evidence>
<name>A0A1H1UJJ6_BRESA</name>
<feature type="transmembrane region" description="Helical" evidence="1">
    <location>
        <begin position="44"/>
        <end position="62"/>
    </location>
</feature>
<evidence type="ECO:0000313" key="2">
    <source>
        <dbReference type="EMBL" id="SDS72667.1"/>
    </source>
</evidence>
<dbReference type="Proteomes" id="UP000199700">
    <property type="component" value="Chromosome"/>
</dbReference>
<evidence type="ECO:0000256" key="1">
    <source>
        <dbReference type="SAM" id="Phobius"/>
    </source>
</evidence>
<keyword evidence="1" id="KW-1133">Transmembrane helix</keyword>
<reference evidence="2" key="1">
    <citation type="submission" date="2016-10" db="EMBL/GenBank/DDBJ databases">
        <authorList>
            <person name="Varghese N."/>
            <person name="Submissions S."/>
        </authorList>
    </citation>
    <scope>NUCLEOTIDE SEQUENCE [LARGE SCALE GENOMIC DNA]</scope>
    <source>
        <strain evidence="2">DSM 22082</strain>
    </source>
</reference>
<dbReference type="EMBL" id="LT629739">
    <property type="protein sequence ID" value="SDS72667.1"/>
    <property type="molecule type" value="Genomic_DNA"/>
</dbReference>
<dbReference type="OrthoDB" id="4806031at2"/>
<sequence>MIQTVAISMIAYAGVAVFIIILLLSKADYGRSWRDRRDAARMGFFVPVWPLLVLYLIVRAVTRMWQLADWGRARGPQAHRR</sequence>
<dbReference type="AlphaFoldDB" id="A0A1H1UJJ6"/>
<protein>
    <submittedName>
        <fullName evidence="2">Uncharacterized protein</fullName>
    </submittedName>
</protein>
<gene>
    <name evidence="2" type="ORF">SAMN04489751_2700</name>
</gene>
<keyword evidence="1" id="KW-0472">Membrane</keyword>
<accession>A0A1H1UJJ6</accession>